<sequence>MGLVCVALIVIAASALVVLQHRSESLRESVSQLNTVSEWQTYRNTSLGFEIRHPVDWAVTAGESGSEAWLIENGSNSTSRGEIYISVQKNIDSLSLVKLSQSEKDREGGYSILKSYYDPDKQIEIDGETAIQMRILKPDTPPMVYDKTWVGTLVKTTVFVSSGNIFTIQLTSPRDAEKNEKLYDQVLATFKFISQQATTDIAGWKTYRNEIDGFEIQYPATAVTTTQNTVNHLAVATNKQCVSISPYNSGNEYVGCQEIEAWTDQVKANFEGGTTRVLLDSWAGEEYNFTTPQDYMINDVRIHIPQGELYAQVFRGGTWYKVHLRYHLDEQQKGEELFNQIISTFKFTK</sequence>
<organism evidence="1 2">
    <name type="scientific">Candidatus Doudnabacteria bacterium RIFCSPHIGHO2_01_FULL_50_11</name>
    <dbReference type="NCBI Taxonomy" id="1817828"/>
    <lineage>
        <taxon>Bacteria</taxon>
        <taxon>Candidatus Doudnaibacteriota</taxon>
    </lineage>
</organism>
<accession>A0A1F5PNE6</accession>
<proteinExistence type="predicted"/>
<dbReference type="EMBL" id="MFEO01000003">
    <property type="protein sequence ID" value="OGE91200.1"/>
    <property type="molecule type" value="Genomic_DNA"/>
</dbReference>
<dbReference type="STRING" id="1817828.A2722_01825"/>
<gene>
    <name evidence="1" type="ORF">A2722_01825</name>
</gene>
<reference evidence="1 2" key="1">
    <citation type="journal article" date="2016" name="Nat. Commun.">
        <title>Thousands of microbial genomes shed light on interconnected biogeochemical processes in an aquifer system.</title>
        <authorList>
            <person name="Anantharaman K."/>
            <person name="Brown C.T."/>
            <person name="Hug L.A."/>
            <person name="Sharon I."/>
            <person name="Castelle C.J."/>
            <person name="Probst A.J."/>
            <person name="Thomas B.C."/>
            <person name="Singh A."/>
            <person name="Wilkins M.J."/>
            <person name="Karaoz U."/>
            <person name="Brodie E.L."/>
            <person name="Williams K.H."/>
            <person name="Hubbard S.S."/>
            <person name="Banfield J.F."/>
        </authorList>
    </citation>
    <scope>NUCLEOTIDE SEQUENCE [LARGE SCALE GENOMIC DNA]</scope>
</reference>
<dbReference type="AlphaFoldDB" id="A0A1F5PNE6"/>
<evidence type="ECO:0000313" key="2">
    <source>
        <dbReference type="Proteomes" id="UP000178377"/>
    </source>
</evidence>
<dbReference type="Proteomes" id="UP000178377">
    <property type="component" value="Unassembled WGS sequence"/>
</dbReference>
<comment type="caution">
    <text evidence="1">The sequence shown here is derived from an EMBL/GenBank/DDBJ whole genome shotgun (WGS) entry which is preliminary data.</text>
</comment>
<evidence type="ECO:0000313" key="1">
    <source>
        <dbReference type="EMBL" id="OGE91200.1"/>
    </source>
</evidence>
<name>A0A1F5PNE6_9BACT</name>
<protein>
    <submittedName>
        <fullName evidence="1">Uncharacterized protein</fullName>
    </submittedName>
</protein>